<dbReference type="EMBL" id="GL988047">
    <property type="protein sequence ID" value="EGS17152.1"/>
    <property type="molecule type" value="Genomic_DNA"/>
</dbReference>
<dbReference type="GeneID" id="18260504"/>
<accession>G0SG13</accession>
<dbReference type="OMA" id="RELNCRI"/>
<name>G0SG13_CHATD</name>
<protein>
    <submittedName>
        <fullName evidence="1">Uncharacterized protein</fullName>
    </submittedName>
</protein>
<keyword evidence="2" id="KW-1185">Reference proteome</keyword>
<evidence type="ECO:0000313" key="1">
    <source>
        <dbReference type="EMBL" id="EGS17152.1"/>
    </source>
</evidence>
<dbReference type="AlphaFoldDB" id="G0SG13"/>
<gene>
    <name evidence="1" type="ORF">CTHT_0064660</name>
</gene>
<evidence type="ECO:0000313" key="2">
    <source>
        <dbReference type="Proteomes" id="UP000008066"/>
    </source>
</evidence>
<dbReference type="RefSeq" id="XP_006696770.1">
    <property type="nucleotide sequence ID" value="XM_006696707.1"/>
</dbReference>
<dbReference type="Proteomes" id="UP000008066">
    <property type="component" value="Unassembled WGS sequence"/>
</dbReference>
<dbReference type="KEGG" id="cthr:CTHT_0064660"/>
<sequence length="250" mass="27977">MAPSSAVVLAALKRAREEKLKELNTVISVTEKLLRVVEDVERKLEQKATPAGIITLLVERLNFPRRDIVKVYPVNSGFAIEVSHPELREPFAAKARELNCRIDLEMPTYAYLVKNVPEYILAHDGSRRHTYPLIADEVEAVTKKKLSIHAVRDTPRAYLVVLTKKVTPFMIFDSDPFILLKRKVRIHTCGSYFGFHHKDKRRSSARCGECGGPLHNHTQHLALPQCPNCLSPPDPGTKTAPISRGSGKAG</sequence>
<organism evidence="2">
    <name type="scientific">Chaetomium thermophilum (strain DSM 1495 / CBS 144.50 / IMI 039719)</name>
    <name type="common">Thermochaetoides thermophila</name>
    <dbReference type="NCBI Taxonomy" id="759272"/>
    <lineage>
        <taxon>Eukaryota</taxon>
        <taxon>Fungi</taxon>
        <taxon>Dikarya</taxon>
        <taxon>Ascomycota</taxon>
        <taxon>Pezizomycotina</taxon>
        <taxon>Sordariomycetes</taxon>
        <taxon>Sordariomycetidae</taxon>
        <taxon>Sordariales</taxon>
        <taxon>Chaetomiaceae</taxon>
        <taxon>Thermochaetoides</taxon>
    </lineage>
</organism>
<dbReference type="STRING" id="759272.G0SG13"/>
<dbReference type="HOGENOM" id="CLU_1111269_0_0_1"/>
<reference evidence="1 2" key="1">
    <citation type="journal article" date="2011" name="Cell">
        <title>Insight into structure and assembly of the nuclear pore complex by utilizing the genome of a eukaryotic thermophile.</title>
        <authorList>
            <person name="Amlacher S."/>
            <person name="Sarges P."/>
            <person name="Flemming D."/>
            <person name="van Noort V."/>
            <person name="Kunze R."/>
            <person name="Devos D.P."/>
            <person name="Arumugam M."/>
            <person name="Bork P."/>
            <person name="Hurt E."/>
        </authorList>
    </citation>
    <scope>NUCLEOTIDE SEQUENCE [LARGE SCALE GENOMIC DNA]</scope>
    <source>
        <strain evidence="2">DSM 1495 / CBS 144.50 / IMI 039719</strain>
    </source>
</reference>
<proteinExistence type="predicted"/>